<name>A0A4Z1H9X1_9HELO</name>
<dbReference type="InterPro" id="IPR045518">
    <property type="entry name" value="2EXR"/>
</dbReference>
<dbReference type="AlphaFoldDB" id="A0A4Z1H9X1"/>
<gene>
    <name evidence="3" type="ORF">BCON_0379g00020</name>
</gene>
<dbReference type="Pfam" id="PF20150">
    <property type="entry name" value="2EXR"/>
    <property type="match status" value="1"/>
</dbReference>
<accession>A0A4Z1H9X1</accession>
<organism evidence="3 4">
    <name type="scientific">Botryotinia convoluta</name>
    <dbReference type="NCBI Taxonomy" id="54673"/>
    <lineage>
        <taxon>Eukaryota</taxon>
        <taxon>Fungi</taxon>
        <taxon>Dikarya</taxon>
        <taxon>Ascomycota</taxon>
        <taxon>Pezizomycotina</taxon>
        <taxon>Leotiomycetes</taxon>
        <taxon>Helotiales</taxon>
        <taxon>Sclerotiniaceae</taxon>
        <taxon>Botryotinia</taxon>
    </lineage>
</organism>
<protein>
    <recommendedName>
        <fullName evidence="2">2EXR domain-containing protein</fullName>
    </recommendedName>
</protein>
<feature type="compositionally biased region" description="Basic and acidic residues" evidence="1">
    <location>
        <begin position="475"/>
        <end position="493"/>
    </location>
</feature>
<dbReference type="PANTHER" id="PTHR35910">
    <property type="entry name" value="2EXR DOMAIN-CONTAINING PROTEIN"/>
    <property type="match status" value="1"/>
</dbReference>
<keyword evidence="4" id="KW-1185">Reference proteome</keyword>
<dbReference type="OrthoDB" id="3473305at2759"/>
<evidence type="ECO:0000256" key="1">
    <source>
        <dbReference type="SAM" id="MobiDB-lite"/>
    </source>
</evidence>
<comment type="caution">
    <text evidence="3">The sequence shown here is derived from an EMBL/GenBank/DDBJ whole genome shotgun (WGS) entry which is preliminary data.</text>
</comment>
<proteinExistence type="predicted"/>
<evidence type="ECO:0000313" key="3">
    <source>
        <dbReference type="EMBL" id="TGO45599.1"/>
    </source>
</evidence>
<feature type="domain" description="2EXR" evidence="2">
    <location>
        <begin position="154"/>
        <end position="255"/>
    </location>
</feature>
<evidence type="ECO:0000259" key="2">
    <source>
        <dbReference type="Pfam" id="PF20150"/>
    </source>
</evidence>
<evidence type="ECO:0000313" key="4">
    <source>
        <dbReference type="Proteomes" id="UP000297527"/>
    </source>
</evidence>
<dbReference type="EMBL" id="PQXN01000377">
    <property type="protein sequence ID" value="TGO45599.1"/>
    <property type="molecule type" value="Genomic_DNA"/>
</dbReference>
<dbReference type="PANTHER" id="PTHR35910:SF6">
    <property type="entry name" value="2EXR DOMAIN-CONTAINING PROTEIN"/>
    <property type="match status" value="1"/>
</dbReference>
<reference evidence="3 4" key="1">
    <citation type="submission" date="2017-12" db="EMBL/GenBank/DDBJ databases">
        <title>Comparative genomics of Botrytis spp.</title>
        <authorList>
            <person name="Valero-Jimenez C.A."/>
            <person name="Tapia P."/>
            <person name="Veloso J."/>
            <person name="Silva-Moreno E."/>
            <person name="Staats M."/>
            <person name="Valdes J.H."/>
            <person name="Van Kan J.A.L."/>
        </authorList>
    </citation>
    <scope>NUCLEOTIDE SEQUENCE [LARGE SCALE GENOMIC DNA]</scope>
    <source>
        <strain evidence="3 4">MUCL11595</strain>
    </source>
</reference>
<feature type="region of interest" description="Disordered" evidence="1">
    <location>
        <begin position="471"/>
        <end position="493"/>
    </location>
</feature>
<sequence>MNDMKELAFQTTSTADEAVGSPKSPDSIDSAITINSTFADRDAKTVNQTQLQEDTKLPEIINIQNTELCTGIFDQAAIANQDTTEEEMRLDRLAMVDQDFKCTLPLIHFKGFAVWTGEYARMTEDEQLDFRHSIYEYCEKYIEATQPQAFLRKFNCFPKLPLELRRQIWFHALPEPCLVELNIYKESDHITFLGGPELVAAKIGRVIKSSRTGNIIPSQLLLGCRESHDFFLEHYSLMDLQSLAGNEIIADGTANSRHSIYHASSRGYIDSKSDTEVEYFIDPNNGWGRFGGLPSHQWKHIETLFPHLKQLNFIQNTCRDMRSVNQGELDFSPLSINCLQPINADFIDSPLECITKGHYHEDHDDFVRKLSIKGQSALNHSMVYKSQYLERVQNNPGYWRGIEFETSLLINFQPDYDFYIINRNFPNQKDQGGDSRLLITRAESCRGTISLFFEGWMDNLPVYNDEAFYNGSSGKEQHEEHESATRYDYDKRP</sequence>
<dbReference type="Proteomes" id="UP000297527">
    <property type="component" value="Unassembled WGS sequence"/>
</dbReference>
<feature type="region of interest" description="Disordered" evidence="1">
    <location>
        <begin position="1"/>
        <end position="28"/>
    </location>
</feature>